<dbReference type="Proteomes" id="UP000538292">
    <property type="component" value="Unassembled WGS sequence"/>
</dbReference>
<protein>
    <submittedName>
        <fullName evidence="2">Uncharacterized protein</fullName>
    </submittedName>
</protein>
<gene>
    <name evidence="2" type="ORF">H2C83_02985</name>
</gene>
<proteinExistence type="predicted"/>
<evidence type="ECO:0000313" key="3">
    <source>
        <dbReference type="Proteomes" id="UP000538292"/>
    </source>
</evidence>
<reference evidence="2 3" key="1">
    <citation type="submission" date="2020-07" db="EMBL/GenBank/DDBJ databases">
        <title>Thermoactinomyces phylogeny.</title>
        <authorList>
            <person name="Dunlap C."/>
        </authorList>
    </citation>
    <scope>NUCLEOTIDE SEQUENCE [LARGE SCALE GENOMIC DNA]</scope>
    <source>
        <strain evidence="2 3">AMNI-1</strain>
    </source>
</reference>
<dbReference type="EMBL" id="JACEOL010000009">
    <property type="protein sequence ID" value="MBA4601306.1"/>
    <property type="molecule type" value="Genomic_DNA"/>
</dbReference>
<keyword evidence="3" id="KW-1185">Reference proteome</keyword>
<evidence type="ECO:0000256" key="1">
    <source>
        <dbReference type="SAM" id="Coils"/>
    </source>
</evidence>
<sequence length="111" mass="12670">MQEGNISAEKLELILSAVQQLAEKQDELKRQIAGIDQRLKELNRIAVKGTNQVMNNVEETTPASIENEAQVYLLDGQMMPLETASFQIQKELLELKRRVRTTEWEPFADSV</sequence>
<evidence type="ECO:0000313" key="2">
    <source>
        <dbReference type="EMBL" id="MBA4601306.1"/>
    </source>
</evidence>
<accession>A0A7W1XQG6</accession>
<name>A0A7W1XQG6_9BACL</name>
<feature type="coiled-coil region" evidence="1">
    <location>
        <begin position="11"/>
        <end position="45"/>
    </location>
</feature>
<keyword evidence="1" id="KW-0175">Coiled coil</keyword>
<comment type="caution">
    <text evidence="2">The sequence shown here is derived from an EMBL/GenBank/DDBJ whole genome shotgun (WGS) entry which is preliminary data.</text>
</comment>
<organism evidence="2 3">
    <name type="scientific">Thermoactinomyces mirandus</name>
    <dbReference type="NCBI Taxonomy" id="2756294"/>
    <lineage>
        <taxon>Bacteria</taxon>
        <taxon>Bacillati</taxon>
        <taxon>Bacillota</taxon>
        <taxon>Bacilli</taxon>
        <taxon>Bacillales</taxon>
        <taxon>Thermoactinomycetaceae</taxon>
        <taxon>Thermoactinomyces</taxon>
    </lineage>
</organism>
<dbReference type="AlphaFoldDB" id="A0A7W1XQG6"/>
<dbReference type="RefSeq" id="WP_181737644.1">
    <property type="nucleotide sequence ID" value="NZ_JACEOL010000009.1"/>
</dbReference>